<proteinExistence type="predicted"/>
<dbReference type="InterPro" id="IPR001296">
    <property type="entry name" value="Glyco_trans_1"/>
</dbReference>
<feature type="domain" description="Glycosyl transferase family 1" evidence="1">
    <location>
        <begin position="136"/>
        <end position="240"/>
    </location>
</feature>
<gene>
    <name evidence="2" type="ORF">AL072_22225</name>
</gene>
<protein>
    <recommendedName>
        <fullName evidence="1">Glycosyl transferase family 1 domain-containing protein</fullName>
    </recommendedName>
</protein>
<accession>A0AAC8W2C3</accession>
<evidence type="ECO:0000259" key="1">
    <source>
        <dbReference type="Pfam" id="PF00534"/>
    </source>
</evidence>
<dbReference type="GO" id="GO:0016757">
    <property type="term" value="F:glycosyltransferase activity"/>
    <property type="evidence" value="ECO:0007669"/>
    <property type="project" value="InterPro"/>
</dbReference>
<reference evidence="3" key="1">
    <citation type="submission" date="2015-12" db="EMBL/GenBank/DDBJ databases">
        <title>Complete Genome Sequence of Azospirillum thiophilum BV-S.</title>
        <authorList>
            <person name="Fomenkov A."/>
            <person name="Vincze T."/>
            <person name="Grabovich M."/>
            <person name="Dubinina G."/>
            <person name="Orlova M."/>
            <person name="Belousova E."/>
            <person name="Roberts R.J."/>
        </authorList>
    </citation>
    <scope>NUCLEOTIDE SEQUENCE [LARGE SCALE GENOMIC DNA]</scope>
    <source>
        <strain evidence="3">BV-S</strain>
    </source>
</reference>
<dbReference type="Gene3D" id="3.40.50.2000">
    <property type="entry name" value="Glycogen Phosphorylase B"/>
    <property type="match status" value="1"/>
</dbReference>
<evidence type="ECO:0000313" key="3">
    <source>
        <dbReference type="Proteomes" id="UP000069935"/>
    </source>
</evidence>
<dbReference type="Proteomes" id="UP000069935">
    <property type="component" value="Chromosome 3"/>
</dbReference>
<organism evidence="2 3">
    <name type="scientific">Azospirillum thiophilum</name>
    <dbReference type="NCBI Taxonomy" id="528244"/>
    <lineage>
        <taxon>Bacteria</taxon>
        <taxon>Pseudomonadati</taxon>
        <taxon>Pseudomonadota</taxon>
        <taxon>Alphaproteobacteria</taxon>
        <taxon>Rhodospirillales</taxon>
        <taxon>Azospirillaceae</taxon>
        <taxon>Azospirillum</taxon>
    </lineage>
</organism>
<dbReference type="Pfam" id="PF00534">
    <property type="entry name" value="Glycos_transf_1"/>
    <property type="match status" value="1"/>
</dbReference>
<evidence type="ECO:0000313" key="2">
    <source>
        <dbReference type="EMBL" id="ALG73682.1"/>
    </source>
</evidence>
<keyword evidence="3" id="KW-1185">Reference proteome</keyword>
<reference evidence="2 3" key="2">
    <citation type="journal article" date="2016" name="Genome Announc.">
        <title>Complete Genome Sequence of a Strain of Azospirillum thiophilum Isolated from a Sulfide Spring.</title>
        <authorList>
            <person name="Fomenkov A."/>
            <person name="Vincze T."/>
            <person name="Grabovich M."/>
            <person name="Anton B.P."/>
            <person name="Dubinina G."/>
            <person name="Orlova M."/>
            <person name="Belousova E."/>
            <person name="Roberts R.J."/>
        </authorList>
    </citation>
    <scope>NUCLEOTIDE SEQUENCE [LARGE SCALE GENOMIC DNA]</scope>
    <source>
        <strain evidence="2 3">BV-S</strain>
    </source>
</reference>
<dbReference type="KEGG" id="ati:AL072_22225"/>
<dbReference type="RefSeq" id="WP_045584360.1">
    <property type="nucleotide sequence ID" value="NZ_CP012403.1"/>
</dbReference>
<dbReference type="SUPFAM" id="SSF53756">
    <property type="entry name" value="UDP-Glycosyltransferase/glycogen phosphorylase"/>
    <property type="match status" value="1"/>
</dbReference>
<name>A0AAC8W2C3_9PROT</name>
<dbReference type="EMBL" id="CP012403">
    <property type="protein sequence ID" value="ALG73682.1"/>
    <property type="molecule type" value="Genomic_DNA"/>
</dbReference>
<dbReference type="AlphaFoldDB" id="A0AAC8W2C3"/>
<sequence length="297" mass="32560">MTPPSFSLVFNLDPGVTWAASLDRCAAWSGIPRLTTPEDDRTGTVVYLGDRLPPRAAVRRELYFLAACSLPPNDDEGDWAEEAANIARVDAVLLVSASERDKLVAAGSPPGKLHVVGAPLQVLTDPGPAAVRRVRRRVCFIGQLRPIKNPALEVEVVRALRSHGYDCVHIGWLDRDWRDRLERAGAQIVTESRREAYLEAVAHCGFYVATSFSESLCLSALEAVALGCVPVVPDHSGFRDWCPARYRYTALTARAAVERLLALDATGETGPEATALDRYHPHRFFDRIDALARGPLP</sequence>